<organism evidence="1">
    <name type="scientific">marine sediment metagenome</name>
    <dbReference type="NCBI Taxonomy" id="412755"/>
    <lineage>
        <taxon>unclassified sequences</taxon>
        <taxon>metagenomes</taxon>
        <taxon>ecological metagenomes</taxon>
    </lineage>
</organism>
<accession>X1BYI8</accession>
<feature type="non-terminal residue" evidence="1">
    <location>
        <position position="1"/>
    </location>
</feature>
<dbReference type="EMBL" id="BART01024056">
    <property type="protein sequence ID" value="GAH00047.1"/>
    <property type="molecule type" value="Genomic_DNA"/>
</dbReference>
<reference evidence="1" key="1">
    <citation type="journal article" date="2014" name="Front. Microbiol.">
        <title>High frequency of phylogenetically diverse reductive dehalogenase-homologous genes in deep subseafloor sedimentary metagenomes.</title>
        <authorList>
            <person name="Kawai M."/>
            <person name="Futagami T."/>
            <person name="Toyoda A."/>
            <person name="Takaki Y."/>
            <person name="Nishi S."/>
            <person name="Hori S."/>
            <person name="Arai W."/>
            <person name="Tsubouchi T."/>
            <person name="Morono Y."/>
            <person name="Uchiyama I."/>
            <person name="Ito T."/>
            <person name="Fujiyama A."/>
            <person name="Inagaki F."/>
            <person name="Takami H."/>
        </authorList>
    </citation>
    <scope>NUCLEOTIDE SEQUENCE</scope>
    <source>
        <strain evidence="1">Expedition CK06-06</strain>
    </source>
</reference>
<sequence>WDTLEDKEIELALDYAVLRYLKRHNRLPENITDVFASDVAMSAKKTLAMSWINSE</sequence>
<dbReference type="AlphaFoldDB" id="X1BYI8"/>
<proteinExistence type="predicted"/>
<name>X1BYI8_9ZZZZ</name>
<comment type="caution">
    <text evidence="1">The sequence shown here is derived from an EMBL/GenBank/DDBJ whole genome shotgun (WGS) entry which is preliminary data.</text>
</comment>
<gene>
    <name evidence="1" type="ORF">S01H4_43580</name>
</gene>
<evidence type="ECO:0000313" key="1">
    <source>
        <dbReference type="EMBL" id="GAH00047.1"/>
    </source>
</evidence>
<protein>
    <submittedName>
        <fullName evidence="1">Uncharacterized protein</fullName>
    </submittedName>
</protein>